<gene>
    <name evidence="1" type="ORF">NQ176_g9157</name>
</gene>
<keyword evidence="2" id="KW-1185">Reference proteome</keyword>
<name>A0ACC1MNT4_9HYPO</name>
<proteinExistence type="predicted"/>
<accession>A0ACC1MNT4</accession>
<dbReference type="Proteomes" id="UP001143910">
    <property type="component" value="Unassembled WGS sequence"/>
</dbReference>
<organism evidence="1 2">
    <name type="scientific">Zarea fungicola</name>
    <dbReference type="NCBI Taxonomy" id="93591"/>
    <lineage>
        <taxon>Eukaryota</taxon>
        <taxon>Fungi</taxon>
        <taxon>Dikarya</taxon>
        <taxon>Ascomycota</taxon>
        <taxon>Pezizomycotina</taxon>
        <taxon>Sordariomycetes</taxon>
        <taxon>Hypocreomycetidae</taxon>
        <taxon>Hypocreales</taxon>
        <taxon>Cordycipitaceae</taxon>
        <taxon>Zarea</taxon>
    </lineage>
</organism>
<sequence>MSYAVANPRASSPSSGPPSSATVYDFICLFTHDLRRKQKRWQDGKLKYHSFNKKIMVYDDRGHFVGDGHWDQEGDLAPGDELSLDRGMALVQVEDCTGEKQQDLTELLDKRAREVEKRRQIAAAKTRPTPRASSLANGSGGAQSPAPRQQQQQQQQRPLSSLVQTPGRIGRAAIPAHSPFEARQQKPRLHQNSVPVDSQPTVAARPPPARKRQASPPSKAGFAKNLFGTSLSLSACPGPELMAARARVQRARMQSQMEMEASVAPREEEEAEEPQVMQSSPLFVEETEATTPSRPAKEPHATELPVTRPPITTARMAMREVEDGGNRNGEQDLEEDEEEEAIQQENPSKKRRKEAQRLECRRSPVSANIQDVQAEEEPKVSEIGSKRRKKDKELSQSRKQRASPMPISEAIIIDEESDEIVEEEPRRREPQQEKRVAAKTRPAKVKEPEKLAPETTEEPEQKKPRTTLRIRSRQRRGLLMLREPIEALPEPQQASPKMDMHERVAKTPSPEPVAPPPRIARSASPVQDEEGEENVVIPSSEPPAEKHSSPVSVIHMPVVASAQPVAESSSDDDLPPPPKRRATKRRMYSPAADPEHQSEDEPNKEPKSKRRLAKRMADDNGDNRDKPDEEEDEPQRTKRKRRATKPIYDEEPPGLTSEGEENTEAPAKVEGPRIARLARKGIRSKEILGYFPPGIENLIPGPFASAAFRLGGPPVVSAVRSEAAARSETPATASASCRATETTAPSLPPAPAPRVAAPTRGAAPTIAPTAAPTRVPTEPSDEVLTDTELSAPNPVKETSMVPTLPEAVPVLLEQEVAQVPPQESSKPAVAINLKTASSIMIGVTDGPNIVANVPGPPLLSRSSSNATALPLCRTASNASAPAAIEYNEAKLENETMTTMIPITAVPTKASAPALEKLLCRSQMQSRWQQC</sequence>
<evidence type="ECO:0000313" key="1">
    <source>
        <dbReference type="EMBL" id="KAJ2968485.1"/>
    </source>
</evidence>
<dbReference type="EMBL" id="JANJQO010001985">
    <property type="protein sequence ID" value="KAJ2968485.1"/>
    <property type="molecule type" value="Genomic_DNA"/>
</dbReference>
<evidence type="ECO:0000313" key="2">
    <source>
        <dbReference type="Proteomes" id="UP001143910"/>
    </source>
</evidence>
<reference evidence="1" key="1">
    <citation type="submission" date="2022-08" db="EMBL/GenBank/DDBJ databases">
        <title>Genome Sequence of Lecanicillium fungicola.</title>
        <authorList>
            <person name="Buettner E."/>
        </authorList>
    </citation>
    <scope>NUCLEOTIDE SEQUENCE</scope>
    <source>
        <strain evidence="1">Babe33</strain>
    </source>
</reference>
<protein>
    <submittedName>
        <fullName evidence="1">Uncharacterized protein</fullName>
    </submittedName>
</protein>
<comment type="caution">
    <text evidence="1">The sequence shown here is derived from an EMBL/GenBank/DDBJ whole genome shotgun (WGS) entry which is preliminary data.</text>
</comment>